<evidence type="ECO:0000259" key="4">
    <source>
        <dbReference type="Pfam" id="PF00582"/>
    </source>
</evidence>
<dbReference type="SUPFAM" id="SSF52402">
    <property type="entry name" value="Adenine nucleotide alpha hydrolases-like"/>
    <property type="match status" value="2"/>
</dbReference>
<keyword evidence="2" id="KW-0547">Nucleotide-binding</keyword>
<proteinExistence type="inferred from homology"/>
<evidence type="ECO:0000256" key="1">
    <source>
        <dbReference type="ARBA" id="ARBA00008791"/>
    </source>
</evidence>
<dbReference type="Pfam" id="PF00582">
    <property type="entry name" value="Usp"/>
    <property type="match status" value="2"/>
</dbReference>
<name>A0A9X3D413_9ACTN</name>
<gene>
    <name evidence="5" type="ORF">OSB52_03295</name>
</gene>
<comment type="similarity">
    <text evidence="1">Belongs to the universal stress protein A family.</text>
</comment>
<keyword evidence="3" id="KW-0067">ATP-binding</keyword>
<organism evidence="5 6">
    <name type="scientific">Gordonia aquimaris</name>
    <dbReference type="NCBI Taxonomy" id="2984863"/>
    <lineage>
        <taxon>Bacteria</taxon>
        <taxon>Bacillati</taxon>
        <taxon>Actinomycetota</taxon>
        <taxon>Actinomycetes</taxon>
        <taxon>Mycobacteriales</taxon>
        <taxon>Gordoniaceae</taxon>
        <taxon>Gordonia</taxon>
    </lineage>
</organism>
<evidence type="ECO:0000256" key="3">
    <source>
        <dbReference type="ARBA" id="ARBA00022840"/>
    </source>
</evidence>
<dbReference type="Proteomes" id="UP001143347">
    <property type="component" value="Unassembled WGS sequence"/>
</dbReference>
<evidence type="ECO:0000313" key="5">
    <source>
        <dbReference type="EMBL" id="MCX2963112.1"/>
    </source>
</evidence>
<sequence>MTVGDGSMVVAVDGSDNGLVATRWAAAAAEREKLPLDVVTAFEIPPIVPTQAFLDGLRAEAHQGVDEAAALAEKVAPGLQVTASVVEGRPALLLQELSSRAKCLVVGSRGRGGVAGLLLGSVSTYVVAHGDCPVVVVPSVEASEPATGPVVVGLDGSQVAHEAAVEAFRQAQALNTSVVAVHTYSALSGEVIGGRHLPPREQLHDEAVELVATQLRDVREQYPDVDVKTVLSVDKPAQSILDHAKDAPLVVLGNRGRGGFRGLLLGSTCQSVLHVAQCPVMVVHTQ</sequence>
<protein>
    <submittedName>
        <fullName evidence="5">Universal stress protein</fullName>
    </submittedName>
</protein>
<keyword evidence="6" id="KW-1185">Reference proteome</keyword>
<dbReference type="GO" id="GO:0005524">
    <property type="term" value="F:ATP binding"/>
    <property type="evidence" value="ECO:0007669"/>
    <property type="project" value="UniProtKB-KW"/>
</dbReference>
<dbReference type="PANTHER" id="PTHR46268:SF27">
    <property type="entry name" value="UNIVERSAL STRESS PROTEIN RV2623"/>
    <property type="match status" value="1"/>
</dbReference>
<dbReference type="EMBL" id="JAPKFM010000002">
    <property type="protein sequence ID" value="MCX2963112.1"/>
    <property type="molecule type" value="Genomic_DNA"/>
</dbReference>
<dbReference type="AlphaFoldDB" id="A0A9X3D413"/>
<dbReference type="RefSeq" id="WP_266060145.1">
    <property type="nucleotide sequence ID" value="NZ_JAPKFM010000002.1"/>
</dbReference>
<evidence type="ECO:0000313" key="6">
    <source>
        <dbReference type="Proteomes" id="UP001143347"/>
    </source>
</evidence>
<comment type="caution">
    <text evidence="5">The sequence shown here is derived from an EMBL/GenBank/DDBJ whole genome shotgun (WGS) entry which is preliminary data.</text>
</comment>
<evidence type="ECO:0000256" key="2">
    <source>
        <dbReference type="ARBA" id="ARBA00022741"/>
    </source>
</evidence>
<dbReference type="InterPro" id="IPR014729">
    <property type="entry name" value="Rossmann-like_a/b/a_fold"/>
</dbReference>
<reference evidence="5" key="1">
    <citation type="submission" date="2022-10" db="EMBL/GenBank/DDBJ databases">
        <title>WGS of marine actinomycetes from Thailand.</title>
        <authorList>
            <person name="Thawai C."/>
        </authorList>
    </citation>
    <scope>NUCLEOTIDE SEQUENCE</scope>
    <source>
        <strain evidence="5">SW21</strain>
    </source>
</reference>
<feature type="domain" description="UspA" evidence="4">
    <location>
        <begin position="8"/>
        <end position="138"/>
    </location>
</feature>
<feature type="domain" description="UspA" evidence="4">
    <location>
        <begin position="149"/>
        <end position="284"/>
    </location>
</feature>
<accession>A0A9X3D413</accession>
<dbReference type="PANTHER" id="PTHR46268">
    <property type="entry name" value="STRESS RESPONSE PROTEIN NHAX"/>
    <property type="match status" value="1"/>
</dbReference>
<dbReference type="InterPro" id="IPR006016">
    <property type="entry name" value="UspA"/>
</dbReference>
<dbReference type="Gene3D" id="3.40.50.620">
    <property type="entry name" value="HUPs"/>
    <property type="match status" value="2"/>
</dbReference>
<dbReference type="PRINTS" id="PR01438">
    <property type="entry name" value="UNVRSLSTRESS"/>
</dbReference>
<dbReference type="InterPro" id="IPR006015">
    <property type="entry name" value="Universal_stress_UspA"/>
</dbReference>